<dbReference type="WBParaSite" id="sdigi.contig66.g3447.t1">
    <property type="protein sequence ID" value="sdigi.contig66.g3447.t1"/>
    <property type="gene ID" value="sdigi.contig66.g3447"/>
</dbReference>
<reference evidence="4" key="1">
    <citation type="submission" date="2022-11" db="UniProtKB">
        <authorList>
            <consortium name="WormBaseParasite"/>
        </authorList>
    </citation>
    <scope>IDENTIFICATION</scope>
</reference>
<evidence type="ECO:0000256" key="2">
    <source>
        <dbReference type="ARBA" id="ARBA00018951"/>
    </source>
</evidence>
<evidence type="ECO:0000313" key="4">
    <source>
        <dbReference type="WBParaSite" id="sdigi.contig66.g3447.t1"/>
    </source>
</evidence>
<dbReference type="PANTHER" id="PTHR21021">
    <property type="entry name" value="GAF/PUTATIVE CYTOSKELETAL PROTEIN"/>
    <property type="match status" value="1"/>
</dbReference>
<protein>
    <recommendedName>
        <fullName evidence="2">TIP41-like protein</fullName>
    </recommendedName>
</protein>
<dbReference type="InterPro" id="IPR051330">
    <property type="entry name" value="Phosphatase_reg/MetRdx"/>
</dbReference>
<dbReference type="PANTHER" id="PTHR21021:SF16">
    <property type="entry name" value="TIP41-LIKE PROTEIN"/>
    <property type="match status" value="1"/>
</dbReference>
<name>A0A915Q639_9BILA</name>
<dbReference type="Proteomes" id="UP000887581">
    <property type="component" value="Unplaced"/>
</dbReference>
<proteinExistence type="inferred from homology"/>
<evidence type="ECO:0000313" key="3">
    <source>
        <dbReference type="Proteomes" id="UP000887581"/>
    </source>
</evidence>
<comment type="similarity">
    <text evidence="1">Belongs to the TIP41 family.</text>
</comment>
<dbReference type="GO" id="GO:0005829">
    <property type="term" value="C:cytosol"/>
    <property type="evidence" value="ECO:0007669"/>
    <property type="project" value="TreeGrafter"/>
</dbReference>
<dbReference type="Pfam" id="PF04176">
    <property type="entry name" value="TIP41"/>
    <property type="match status" value="1"/>
</dbReference>
<dbReference type="InterPro" id="IPR007303">
    <property type="entry name" value="TIP41-like"/>
</dbReference>
<keyword evidence="3" id="KW-1185">Reference proteome</keyword>
<dbReference type="GO" id="GO:0031929">
    <property type="term" value="P:TOR signaling"/>
    <property type="evidence" value="ECO:0007669"/>
    <property type="project" value="TreeGrafter"/>
</dbReference>
<accession>A0A915Q639</accession>
<evidence type="ECO:0000256" key="1">
    <source>
        <dbReference type="ARBA" id="ARBA00006658"/>
    </source>
</evidence>
<sequence>MNSKAGQPLRLRGGSNVADKLIKAMESTLVKEEFMFGDVCVTTTRDHILSSQCHHSEAVDNYEELCQVCEYTHILKLPHLPDMIFPNNSVLITYPDEPELRISFNALDALKWVDVTSYPDVEANFEIFSKNIIGPSKKWQRSRSDVNRLQRGSHPFDWTYTSDYKGTVEGYTVVPTNETISVEKLKRRDPISFYSQLILYEDELADHGCSEMSIRLRAMPTCLFLLCRFYLRIDDVLVRICDTRLYKELNSDTFLRQWTRRELKLDNSSSSIRNNILDPDTIYDCLPIVEEEMTKLIPLRCCT</sequence>
<dbReference type="AlphaFoldDB" id="A0A915Q639"/>
<organism evidence="3 4">
    <name type="scientific">Setaria digitata</name>
    <dbReference type="NCBI Taxonomy" id="48799"/>
    <lineage>
        <taxon>Eukaryota</taxon>
        <taxon>Metazoa</taxon>
        <taxon>Ecdysozoa</taxon>
        <taxon>Nematoda</taxon>
        <taxon>Chromadorea</taxon>
        <taxon>Rhabditida</taxon>
        <taxon>Spirurina</taxon>
        <taxon>Spiruromorpha</taxon>
        <taxon>Filarioidea</taxon>
        <taxon>Setariidae</taxon>
        <taxon>Setaria</taxon>
    </lineage>
</organism>